<dbReference type="GO" id="GO:0005524">
    <property type="term" value="F:ATP binding"/>
    <property type="evidence" value="ECO:0007669"/>
    <property type="project" value="UniProtKB-UniRule"/>
</dbReference>
<evidence type="ECO:0000256" key="8">
    <source>
        <dbReference type="HAMAP-Rule" id="MF_00123"/>
    </source>
</evidence>
<dbReference type="SUPFAM" id="SSF52374">
    <property type="entry name" value="Nucleotidylyl transferase"/>
    <property type="match status" value="1"/>
</dbReference>
<dbReference type="AlphaFoldDB" id="A0A248TP33"/>
<dbReference type="SMART" id="SM00836">
    <property type="entry name" value="DALR_1"/>
    <property type="match status" value="1"/>
</dbReference>
<comment type="subcellular location">
    <subcellularLocation>
        <location evidence="8">Cytoplasm</location>
    </subcellularLocation>
</comment>
<dbReference type="InterPro" id="IPR009080">
    <property type="entry name" value="tRNAsynth_Ia_anticodon-bd"/>
</dbReference>
<evidence type="ECO:0000256" key="4">
    <source>
        <dbReference type="ARBA" id="ARBA00022840"/>
    </source>
</evidence>
<dbReference type="Gene3D" id="3.30.1360.70">
    <property type="entry name" value="Arginyl tRNA synthetase N-terminal domain"/>
    <property type="match status" value="1"/>
</dbReference>
<evidence type="ECO:0000256" key="6">
    <source>
        <dbReference type="ARBA" id="ARBA00023146"/>
    </source>
</evidence>
<dbReference type="InterPro" id="IPR036695">
    <property type="entry name" value="Arg-tRNA-synth_N_sf"/>
</dbReference>
<accession>A0A248TP33</accession>
<dbReference type="EMBL" id="CP022983">
    <property type="protein sequence ID" value="ASV69984.1"/>
    <property type="molecule type" value="Genomic_DNA"/>
</dbReference>
<evidence type="ECO:0000256" key="5">
    <source>
        <dbReference type="ARBA" id="ARBA00022917"/>
    </source>
</evidence>
<dbReference type="FunFam" id="3.40.50.620:FF:000116">
    <property type="entry name" value="Arginine--tRNA ligase"/>
    <property type="match status" value="1"/>
</dbReference>
<evidence type="ECO:0000256" key="9">
    <source>
        <dbReference type="RuleBase" id="RU363038"/>
    </source>
</evidence>
<dbReference type="SMART" id="SM01016">
    <property type="entry name" value="Arg_tRNA_synt_N"/>
    <property type="match status" value="1"/>
</dbReference>
<comment type="similarity">
    <text evidence="1 8 9">Belongs to the class-I aminoacyl-tRNA synthetase family.</text>
</comment>
<feature type="domain" description="Arginyl tRNA synthetase N-terminal" evidence="11">
    <location>
        <begin position="3"/>
        <end position="82"/>
    </location>
</feature>
<evidence type="ECO:0000313" key="13">
    <source>
        <dbReference type="Proteomes" id="UP000215137"/>
    </source>
</evidence>
<evidence type="ECO:0000256" key="7">
    <source>
        <dbReference type="ARBA" id="ARBA00049339"/>
    </source>
</evidence>
<evidence type="ECO:0000259" key="11">
    <source>
        <dbReference type="SMART" id="SM01016"/>
    </source>
</evidence>
<feature type="short sequence motif" description="'HIGH' region" evidence="8">
    <location>
        <begin position="120"/>
        <end position="130"/>
    </location>
</feature>
<keyword evidence="4 8" id="KW-0067">ATP-binding</keyword>
<dbReference type="InterPro" id="IPR005148">
    <property type="entry name" value="Arg-tRNA-synth_N"/>
</dbReference>
<dbReference type="CDD" id="cd00671">
    <property type="entry name" value="ArgRS_core"/>
    <property type="match status" value="1"/>
</dbReference>
<dbReference type="PANTHER" id="PTHR11956">
    <property type="entry name" value="ARGINYL-TRNA SYNTHETASE"/>
    <property type="match status" value="1"/>
</dbReference>
<dbReference type="InterPro" id="IPR008909">
    <property type="entry name" value="DALR_anticod-bd"/>
</dbReference>
<evidence type="ECO:0000256" key="1">
    <source>
        <dbReference type="ARBA" id="ARBA00005594"/>
    </source>
</evidence>
<keyword evidence="5 8" id="KW-0648">Protein biosynthesis</keyword>
<evidence type="ECO:0000259" key="10">
    <source>
        <dbReference type="SMART" id="SM00836"/>
    </source>
</evidence>
<evidence type="ECO:0000313" key="12">
    <source>
        <dbReference type="EMBL" id="ASV69984.1"/>
    </source>
</evidence>
<organism evidence="12 13">
    <name type="scientific">Cytobacillus kochii</name>
    <dbReference type="NCBI Taxonomy" id="859143"/>
    <lineage>
        <taxon>Bacteria</taxon>
        <taxon>Bacillati</taxon>
        <taxon>Bacillota</taxon>
        <taxon>Bacilli</taxon>
        <taxon>Bacillales</taxon>
        <taxon>Bacillaceae</taxon>
        <taxon>Cytobacillus</taxon>
    </lineage>
</organism>
<dbReference type="CDD" id="cd07956">
    <property type="entry name" value="Anticodon_Ia_Arg"/>
    <property type="match status" value="1"/>
</dbReference>
<comment type="catalytic activity">
    <reaction evidence="7 8">
        <text>tRNA(Arg) + L-arginine + ATP = L-arginyl-tRNA(Arg) + AMP + diphosphate</text>
        <dbReference type="Rhea" id="RHEA:20301"/>
        <dbReference type="Rhea" id="RHEA-COMP:9658"/>
        <dbReference type="Rhea" id="RHEA-COMP:9673"/>
        <dbReference type="ChEBI" id="CHEBI:30616"/>
        <dbReference type="ChEBI" id="CHEBI:32682"/>
        <dbReference type="ChEBI" id="CHEBI:33019"/>
        <dbReference type="ChEBI" id="CHEBI:78442"/>
        <dbReference type="ChEBI" id="CHEBI:78513"/>
        <dbReference type="ChEBI" id="CHEBI:456215"/>
        <dbReference type="EC" id="6.1.1.19"/>
    </reaction>
</comment>
<comment type="subunit">
    <text evidence="8">Monomer.</text>
</comment>
<keyword evidence="3 8" id="KW-0547">Nucleotide-binding</keyword>
<dbReference type="NCBIfam" id="TIGR00456">
    <property type="entry name" value="argS"/>
    <property type="match status" value="1"/>
</dbReference>
<dbReference type="Gene3D" id="1.10.730.10">
    <property type="entry name" value="Isoleucyl-tRNA Synthetase, Domain 1"/>
    <property type="match status" value="1"/>
</dbReference>
<keyword evidence="8" id="KW-0963">Cytoplasm</keyword>
<dbReference type="InterPro" id="IPR035684">
    <property type="entry name" value="ArgRS_core"/>
</dbReference>
<evidence type="ECO:0000256" key="2">
    <source>
        <dbReference type="ARBA" id="ARBA00022598"/>
    </source>
</evidence>
<keyword evidence="2 8" id="KW-0436">Ligase</keyword>
<dbReference type="OrthoDB" id="9805987at2"/>
<dbReference type="GO" id="GO:0005737">
    <property type="term" value="C:cytoplasm"/>
    <property type="evidence" value="ECO:0007669"/>
    <property type="project" value="UniProtKB-SubCell"/>
</dbReference>
<dbReference type="InterPro" id="IPR001278">
    <property type="entry name" value="Arg-tRNA-ligase"/>
</dbReference>
<dbReference type="SUPFAM" id="SSF55190">
    <property type="entry name" value="Arginyl-tRNA synthetase (ArgRS), N-terminal 'additional' domain"/>
    <property type="match status" value="1"/>
</dbReference>
<dbReference type="Pfam" id="PF00750">
    <property type="entry name" value="tRNA-synt_1d"/>
    <property type="match status" value="1"/>
</dbReference>
<dbReference type="KEGG" id="bko:CKF48_08070"/>
<gene>
    <name evidence="8" type="primary">argS</name>
    <name evidence="12" type="ORF">CKF48_08070</name>
</gene>
<dbReference type="GO" id="GO:0006420">
    <property type="term" value="P:arginyl-tRNA aminoacylation"/>
    <property type="evidence" value="ECO:0007669"/>
    <property type="project" value="UniProtKB-UniRule"/>
</dbReference>
<dbReference type="HAMAP" id="MF_00123">
    <property type="entry name" value="Arg_tRNA_synth"/>
    <property type="match status" value="1"/>
</dbReference>
<dbReference type="PRINTS" id="PR01038">
    <property type="entry name" value="TRNASYNTHARG"/>
</dbReference>
<reference evidence="12 13" key="1">
    <citation type="submission" date="2017-08" db="EMBL/GenBank/DDBJ databases">
        <title>Complete Genome Sequence of Bacillus kochii Oregon-R-modENCODE STRAIN BDGP4, isolated from Drosophila melanogaster gut.</title>
        <authorList>
            <person name="Wan K.H."/>
            <person name="Yu C."/>
            <person name="Park S."/>
            <person name="Hammonds A.S."/>
            <person name="Booth B.W."/>
            <person name="Celniker S.E."/>
        </authorList>
    </citation>
    <scope>NUCLEOTIDE SEQUENCE [LARGE SCALE GENOMIC DNA]</scope>
    <source>
        <strain evidence="12 13">BDGP4</strain>
    </source>
</reference>
<dbReference type="PANTHER" id="PTHR11956:SF5">
    <property type="entry name" value="ARGININE--TRNA LIGASE, CYTOPLASMIC"/>
    <property type="match status" value="1"/>
</dbReference>
<evidence type="ECO:0000256" key="3">
    <source>
        <dbReference type="ARBA" id="ARBA00022741"/>
    </source>
</evidence>
<keyword evidence="6 8" id="KW-0030">Aminoacyl-tRNA synthetase</keyword>
<dbReference type="SUPFAM" id="SSF47323">
    <property type="entry name" value="Anticodon-binding domain of a subclass of class I aminoacyl-tRNA synthetases"/>
    <property type="match status" value="1"/>
</dbReference>
<dbReference type="EC" id="6.1.1.19" evidence="8"/>
<proteinExistence type="inferred from homology"/>
<sequence>MKKTISSCIQVAIDNALSEGEIRRLLETPKTSEHGDLSFPCFALAKIYKENPNLLAKDLTGKLTHEWIDHVEAVGPYVNIFFNKKAISQLIIQAVLHQGENYGQSGSGKGKTIVLDYSSPNIAKPFSMGHLRSTVIGHSLALIAEKHGYDTVKINHLGDWGTQFGKLITAYKHWGSEALIKKEPIKELLQLYVKFHQKAEEHPHLHEEARAWFRKLELDDAEAKQLWSWFRDESLKEFEKTYQLLGVSFDSNYGEAFYNHQMNAVVDTLQQSDLLSTSDGAEIVPLSDENLPPCLIKKSDGATLYTTRDITAAIYRKQTYQFDEALYIVGPEQSIHFQQVKAVLSKMGHSWATHIHHIPFGLYLQEGKKMSTRKGRVILLEEVLQDAIQLASENIEQKNPHLKNKDEVAKAVGVGAIIFHDLKNERMKQIEFSLEDMLTFEGETGPYVQYTQARAQSILHKSQQQTYKIEGLSSEYAWQVAKLLSLYPDKLVLAHEKSAPSIIAKYLISLAQSFNKYYANEKILHKDEHLSSRLGLVKAVTIILTDGLHLLGMKAPQEM</sequence>
<dbReference type="GO" id="GO:0004814">
    <property type="term" value="F:arginine-tRNA ligase activity"/>
    <property type="evidence" value="ECO:0007669"/>
    <property type="project" value="UniProtKB-UniRule"/>
</dbReference>
<dbReference type="InterPro" id="IPR014729">
    <property type="entry name" value="Rossmann-like_a/b/a_fold"/>
</dbReference>
<feature type="domain" description="DALR anticodon binding" evidence="10">
    <location>
        <begin position="448"/>
        <end position="559"/>
    </location>
</feature>
<name>A0A248TP33_9BACI</name>
<keyword evidence="13" id="KW-1185">Reference proteome</keyword>
<protein>
    <recommendedName>
        <fullName evidence="8">Arginine--tRNA ligase</fullName>
        <ecNumber evidence="8">6.1.1.19</ecNumber>
    </recommendedName>
    <alternativeName>
        <fullName evidence="8">Arginyl-tRNA synthetase</fullName>
        <shortName evidence="8">ArgRS</shortName>
    </alternativeName>
</protein>
<dbReference type="Proteomes" id="UP000215137">
    <property type="component" value="Chromosome"/>
</dbReference>
<dbReference type="Pfam" id="PF05746">
    <property type="entry name" value="DALR_1"/>
    <property type="match status" value="1"/>
</dbReference>
<dbReference type="Gene3D" id="3.40.50.620">
    <property type="entry name" value="HUPs"/>
    <property type="match status" value="1"/>
</dbReference>
<dbReference type="Pfam" id="PF03485">
    <property type="entry name" value="Arg_tRNA_synt_N"/>
    <property type="match status" value="1"/>
</dbReference>